<evidence type="ECO:0000313" key="3">
    <source>
        <dbReference type="Proteomes" id="UP000184085"/>
    </source>
</evidence>
<keyword evidence="1" id="KW-0732">Signal</keyword>
<accession>A0A1M4MW76</accession>
<organism evidence="2 3">
    <name type="scientific">Donghicola eburneus</name>
    <dbReference type="NCBI Taxonomy" id="393278"/>
    <lineage>
        <taxon>Bacteria</taxon>
        <taxon>Pseudomonadati</taxon>
        <taxon>Pseudomonadota</taxon>
        <taxon>Alphaproteobacteria</taxon>
        <taxon>Rhodobacterales</taxon>
        <taxon>Roseobacteraceae</taxon>
        <taxon>Donghicola</taxon>
    </lineage>
</organism>
<dbReference type="AlphaFoldDB" id="A0A1M4MW76"/>
<dbReference type="EMBL" id="FMJB01000040">
    <property type="protein sequence ID" value="SCM66789.1"/>
    <property type="molecule type" value="Genomic_DNA"/>
</dbReference>
<feature type="signal peptide" evidence="1">
    <location>
        <begin position="1"/>
        <end position="22"/>
    </location>
</feature>
<name>A0A1M4MW76_9RHOB</name>
<evidence type="ECO:0000313" key="2">
    <source>
        <dbReference type="EMBL" id="SCM66789.1"/>
    </source>
</evidence>
<dbReference type="RefSeq" id="WP_072704875.1">
    <property type="nucleotide sequence ID" value="NZ_FMJB01000040.1"/>
</dbReference>
<protein>
    <submittedName>
        <fullName evidence="2">Putative secreted protein</fullName>
    </submittedName>
</protein>
<gene>
    <name evidence="2" type="ORF">KARMA_0971</name>
</gene>
<dbReference type="Proteomes" id="UP000184085">
    <property type="component" value="Unassembled WGS sequence"/>
</dbReference>
<sequence length="122" mass="13999">MRISSLLYPCLIGLLLGTPAHADEGVVEATKTTRKGMGWRVEVTVRHPDSGWDHYINYWIVETHAGDEIARRKLLHPHVNEQPFTRSLTSLTVPDGVHKVYIRLHCKRDGLSKTRYMVKLKK</sequence>
<feature type="chain" id="PRO_5009906614" evidence="1">
    <location>
        <begin position="23"/>
        <end position="122"/>
    </location>
</feature>
<keyword evidence="3" id="KW-1185">Reference proteome</keyword>
<evidence type="ECO:0000256" key="1">
    <source>
        <dbReference type="SAM" id="SignalP"/>
    </source>
</evidence>
<proteinExistence type="predicted"/>
<reference evidence="3" key="1">
    <citation type="submission" date="2016-09" db="EMBL/GenBank/DDBJ databases">
        <authorList>
            <person name="Wibberg D."/>
        </authorList>
    </citation>
    <scope>NUCLEOTIDE SEQUENCE [LARGE SCALE GENOMIC DNA]</scope>
</reference>